<evidence type="ECO:0000313" key="9">
    <source>
        <dbReference type="Proteomes" id="UP000030023"/>
    </source>
</evidence>
<dbReference type="InterPro" id="IPR004391">
    <property type="entry name" value="Glu_race"/>
</dbReference>
<evidence type="ECO:0000313" key="8">
    <source>
        <dbReference type="EMBL" id="KGO32156.1"/>
    </source>
</evidence>
<sequence length="282" mass="31475">MDNHGIGYIDSGFGGLTVVSQALKLIPNEKIYFIGDQARMPYGVRPNQEIIDFTLQMADFLVEKHNIKLLVIACNTASAQAIPYLKKELNIPIVGVIDAGAKAAVSQTKNGFIDVIATDSTVNSKAYFKKITSTSSKVNVFQRGMQDFVSLVERGDIKDPRTAKFIKDSFADWFDQVPQAKKADTLVLGCTHFPIIIDQIAQAVPENMAVVDPAEQEVLDAIDILKDNHLQADQSKTIDHQKEDVFYTTGDLHHFIDFAKGWLKRDRLNAYELKINQKGLYL</sequence>
<comment type="catalytic activity">
    <reaction evidence="1 7">
        <text>L-glutamate = D-glutamate</text>
        <dbReference type="Rhea" id="RHEA:12813"/>
        <dbReference type="ChEBI" id="CHEBI:29985"/>
        <dbReference type="ChEBI" id="CHEBI:29986"/>
        <dbReference type="EC" id="5.1.1.3"/>
    </reaction>
</comment>
<dbReference type="EMBL" id="AXCV01000080">
    <property type="protein sequence ID" value="KGO32156.1"/>
    <property type="molecule type" value="Genomic_DNA"/>
</dbReference>
<keyword evidence="6 7" id="KW-0961">Cell wall biogenesis/degradation</keyword>
<comment type="similarity">
    <text evidence="7">Belongs to the aspartate/glutamate racemases family.</text>
</comment>
<dbReference type="Gene3D" id="3.40.50.1860">
    <property type="match status" value="2"/>
</dbReference>
<dbReference type="PROSITE" id="PS00924">
    <property type="entry name" value="ASP_GLU_RACEMASE_2"/>
    <property type="match status" value="1"/>
</dbReference>
<comment type="pathway">
    <text evidence="7">Cell wall biogenesis; peptidoglycan biosynthesis.</text>
</comment>
<evidence type="ECO:0000256" key="6">
    <source>
        <dbReference type="ARBA" id="ARBA00023316"/>
    </source>
</evidence>
<accession>A0ABR4XRP6</accession>
<name>A0ABR4XRP6_9LACO</name>
<keyword evidence="4 7" id="KW-0573">Peptidoglycan synthesis</keyword>
<feature type="binding site" evidence="7">
    <location>
        <begin position="191"/>
        <end position="192"/>
    </location>
    <ligand>
        <name>substrate</name>
    </ligand>
</feature>
<protein>
    <recommendedName>
        <fullName evidence="2 7">Glutamate racemase</fullName>
        <ecNumber evidence="2 7">5.1.1.3</ecNumber>
    </recommendedName>
</protein>
<dbReference type="InterPro" id="IPR018187">
    <property type="entry name" value="Asp/Glu_racemase_AS_1"/>
</dbReference>
<evidence type="ECO:0000256" key="7">
    <source>
        <dbReference type="HAMAP-Rule" id="MF_00258"/>
    </source>
</evidence>
<evidence type="ECO:0000256" key="2">
    <source>
        <dbReference type="ARBA" id="ARBA00013090"/>
    </source>
</evidence>
<dbReference type="PANTHER" id="PTHR21198:SF2">
    <property type="entry name" value="GLUTAMATE RACEMASE"/>
    <property type="match status" value="1"/>
</dbReference>
<organism evidence="8 9">
    <name type="scientific">Oenococcus alcoholitolerans</name>
    <dbReference type="NCBI Taxonomy" id="931074"/>
    <lineage>
        <taxon>Bacteria</taxon>
        <taxon>Bacillati</taxon>
        <taxon>Bacillota</taxon>
        <taxon>Bacilli</taxon>
        <taxon>Lactobacillales</taxon>
        <taxon>Lactobacillaceae</taxon>
        <taxon>Oenococcus</taxon>
    </lineage>
</organism>
<dbReference type="EC" id="5.1.1.3" evidence="2 7"/>
<comment type="caution">
    <text evidence="8">The sequence shown here is derived from an EMBL/GenBank/DDBJ whole genome shotgun (WGS) entry which is preliminary data.</text>
</comment>
<evidence type="ECO:0000256" key="4">
    <source>
        <dbReference type="ARBA" id="ARBA00022984"/>
    </source>
</evidence>
<comment type="function">
    <text evidence="7">Provides the (R)-glutamate required for cell wall biosynthesis.</text>
</comment>
<feature type="binding site" evidence="7">
    <location>
        <begin position="75"/>
        <end position="76"/>
    </location>
    <ligand>
        <name>substrate</name>
    </ligand>
</feature>
<keyword evidence="9" id="KW-1185">Reference proteome</keyword>
<dbReference type="PROSITE" id="PS00923">
    <property type="entry name" value="ASP_GLU_RACEMASE_1"/>
    <property type="match status" value="1"/>
</dbReference>
<gene>
    <name evidence="7" type="primary">murI</name>
    <name evidence="8" type="ORF">Q757_02715</name>
</gene>
<proteinExistence type="inferred from homology"/>
<evidence type="ECO:0000256" key="3">
    <source>
        <dbReference type="ARBA" id="ARBA00022960"/>
    </source>
</evidence>
<evidence type="ECO:0000256" key="5">
    <source>
        <dbReference type="ARBA" id="ARBA00023235"/>
    </source>
</evidence>
<feature type="active site" description="Proton donor/acceptor" evidence="7">
    <location>
        <position position="190"/>
    </location>
</feature>
<evidence type="ECO:0000256" key="1">
    <source>
        <dbReference type="ARBA" id="ARBA00001602"/>
    </source>
</evidence>
<feature type="active site" description="Proton donor/acceptor" evidence="7">
    <location>
        <position position="74"/>
    </location>
</feature>
<keyword evidence="5 7" id="KW-0413">Isomerase</keyword>
<dbReference type="NCBIfam" id="TIGR00067">
    <property type="entry name" value="glut_race"/>
    <property type="match status" value="1"/>
</dbReference>
<dbReference type="Proteomes" id="UP000030023">
    <property type="component" value="Unassembled WGS sequence"/>
</dbReference>
<dbReference type="InterPro" id="IPR033134">
    <property type="entry name" value="Asp/Glu_racemase_AS_2"/>
</dbReference>
<dbReference type="SUPFAM" id="SSF53681">
    <property type="entry name" value="Aspartate/glutamate racemase"/>
    <property type="match status" value="2"/>
</dbReference>
<dbReference type="InterPro" id="IPR001920">
    <property type="entry name" value="Asp/Glu_race"/>
</dbReference>
<keyword evidence="3 7" id="KW-0133">Cell shape</keyword>
<dbReference type="Pfam" id="PF01177">
    <property type="entry name" value="Asp_Glu_race"/>
    <property type="match status" value="1"/>
</dbReference>
<dbReference type="HAMAP" id="MF_00258">
    <property type="entry name" value="Glu_racemase"/>
    <property type="match status" value="1"/>
</dbReference>
<dbReference type="PANTHER" id="PTHR21198">
    <property type="entry name" value="GLUTAMATE RACEMASE"/>
    <property type="match status" value="1"/>
</dbReference>
<reference evidence="8 9" key="1">
    <citation type="journal article" date="2014" name="Antonie Van Leeuwenhoek">
        <title>Oenococcus alcoholitolerans sp. nov., a lactic acid bacteria isolated from cachaca and ethanol fermentation processes.</title>
        <authorList>
            <person name="Badotti F."/>
            <person name="Moreira A.P."/>
            <person name="Tonon L.A."/>
            <person name="de Lucena B.T."/>
            <person name="Gomes Fde C."/>
            <person name="Kruger R."/>
            <person name="Thompson C.C."/>
            <person name="de Morais M.A.Jr."/>
            <person name="Rosa C.A."/>
            <person name="Thompson F.L."/>
        </authorList>
    </citation>
    <scope>NUCLEOTIDE SEQUENCE [LARGE SCALE GENOMIC DNA]</scope>
    <source>
        <strain evidence="8 9">UFRJ-M7.2.18</strain>
    </source>
</reference>
<feature type="binding site" evidence="7">
    <location>
        <begin position="42"/>
        <end position="43"/>
    </location>
    <ligand>
        <name>substrate</name>
    </ligand>
</feature>
<feature type="binding site" evidence="7">
    <location>
        <begin position="10"/>
        <end position="11"/>
    </location>
    <ligand>
        <name>substrate</name>
    </ligand>
</feature>
<dbReference type="InterPro" id="IPR015942">
    <property type="entry name" value="Asp/Glu/hydantoin_racemase"/>
</dbReference>